<dbReference type="Proteomes" id="UP001372834">
    <property type="component" value="Unassembled WGS sequence"/>
</dbReference>
<dbReference type="EMBL" id="JAWJWE010000002">
    <property type="protein sequence ID" value="KAK6642419.1"/>
    <property type="molecule type" value="Genomic_DNA"/>
</dbReference>
<sequence length="148" mass="17192">MPNSKTHKSRETFTKVLCVGNCKGFRSRLKKQRRLKSRLNDFNELILMPTCQEGGDDGTHDIRQLENRLGKLIFRRRRTGHLPPKATPTRRGGSSNRKWKPEQDEYPRGMPVKRHSPGQPLDPGKESKFRAQVTGRHFSHSFNQLEFL</sequence>
<feature type="region of interest" description="Disordered" evidence="1">
    <location>
        <begin position="75"/>
        <end position="128"/>
    </location>
</feature>
<name>A0AAN8SAD7_POLSC</name>
<dbReference type="AlphaFoldDB" id="A0AAN8SAD7"/>
<accession>A0AAN8SAD7</accession>
<evidence type="ECO:0000256" key="1">
    <source>
        <dbReference type="SAM" id="MobiDB-lite"/>
    </source>
</evidence>
<evidence type="ECO:0000313" key="2">
    <source>
        <dbReference type="EMBL" id="KAK6642419.1"/>
    </source>
</evidence>
<comment type="caution">
    <text evidence="2">The sequence shown here is derived from an EMBL/GenBank/DDBJ whole genome shotgun (WGS) entry which is preliminary data.</text>
</comment>
<evidence type="ECO:0000313" key="3">
    <source>
        <dbReference type="Proteomes" id="UP001372834"/>
    </source>
</evidence>
<gene>
    <name evidence="2" type="ORF">RUM43_003921</name>
</gene>
<organism evidence="2 3">
    <name type="scientific">Polyplax serrata</name>
    <name type="common">Common mouse louse</name>
    <dbReference type="NCBI Taxonomy" id="468196"/>
    <lineage>
        <taxon>Eukaryota</taxon>
        <taxon>Metazoa</taxon>
        <taxon>Ecdysozoa</taxon>
        <taxon>Arthropoda</taxon>
        <taxon>Hexapoda</taxon>
        <taxon>Insecta</taxon>
        <taxon>Pterygota</taxon>
        <taxon>Neoptera</taxon>
        <taxon>Paraneoptera</taxon>
        <taxon>Psocodea</taxon>
        <taxon>Troctomorpha</taxon>
        <taxon>Phthiraptera</taxon>
        <taxon>Anoplura</taxon>
        <taxon>Polyplacidae</taxon>
        <taxon>Polyplax</taxon>
    </lineage>
</organism>
<protein>
    <submittedName>
        <fullName evidence="2">Uncharacterized protein</fullName>
    </submittedName>
</protein>
<reference evidence="2 3" key="1">
    <citation type="submission" date="2023-10" db="EMBL/GenBank/DDBJ databases">
        <title>Genomes of two closely related lineages of the louse Polyplax serrata with different host specificities.</title>
        <authorList>
            <person name="Martinu J."/>
            <person name="Tarabai H."/>
            <person name="Stefka J."/>
            <person name="Hypsa V."/>
        </authorList>
    </citation>
    <scope>NUCLEOTIDE SEQUENCE [LARGE SCALE GENOMIC DNA]</scope>
    <source>
        <strain evidence="2">HR10_N</strain>
    </source>
</reference>
<proteinExistence type="predicted"/>